<evidence type="ECO:0000313" key="3">
    <source>
        <dbReference type="EMBL" id="QDU43006.1"/>
    </source>
</evidence>
<dbReference type="InterPro" id="IPR007466">
    <property type="entry name" value="Peptidyl-Arg-deiminase_porph"/>
</dbReference>
<keyword evidence="2" id="KW-0732">Signal</keyword>
<dbReference type="Pfam" id="PF04371">
    <property type="entry name" value="PAD_porph"/>
    <property type="match status" value="1"/>
</dbReference>
<dbReference type="Proteomes" id="UP000319383">
    <property type="component" value="Chromosome"/>
</dbReference>
<dbReference type="SUPFAM" id="SSF55909">
    <property type="entry name" value="Pentein"/>
    <property type="match status" value="1"/>
</dbReference>
<dbReference type="GO" id="GO:0047632">
    <property type="term" value="F:agmatine deiminase activity"/>
    <property type="evidence" value="ECO:0007669"/>
    <property type="project" value="TreeGrafter"/>
</dbReference>
<reference evidence="3 4" key="1">
    <citation type="submission" date="2019-02" db="EMBL/GenBank/DDBJ databases">
        <title>Deep-cultivation of Planctomycetes and their phenomic and genomic characterization uncovers novel biology.</title>
        <authorList>
            <person name="Wiegand S."/>
            <person name="Jogler M."/>
            <person name="Boedeker C."/>
            <person name="Pinto D."/>
            <person name="Vollmers J."/>
            <person name="Rivas-Marin E."/>
            <person name="Kohn T."/>
            <person name="Peeters S.H."/>
            <person name="Heuer A."/>
            <person name="Rast P."/>
            <person name="Oberbeckmann S."/>
            <person name="Bunk B."/>
            <person name="Jeske O."/>
            <person name="Meyerdierks A."/>
            <person name="Storesund J.E."/>
            <person name="Kallscheuer N."/>
            <person name="Luecker S."/>
            <person name="Lage O.M."/>
            <person name="Pohl T."/>
            <person name="Merkel B.J."/>
            <person name="Hornburger P."/>
            <person name="Mueller R.-W."/>
            <person name="Bruemmer F."/>
            <person name="Labrenz M."/>
            <person name="Spormann A.M."/>
            <person name="Op den Camp H."/>
            <person name="Overmann J."/>
            <person name="Amann R."/>
            <person name="Jetten M.S.M."/>
            <person name="Mascher T."/>
            <person name="Medema M.H."/>
            <person name="Devos D.P."/>
            <person name="Kaster A.-K."/>
            <person name="Ovreas L."/>
            <person name="Rohde M."/>
            <person name="Galperin M.Y."/>
            <person name="Jogler C."/>
        </authorList>
    </citation>
    <scope>NUCLEOTIDE SEQUENCE [LARGE SCALE GENOMIC DNA]</scope>
    <source>
        <strain evidence="3 4">Mal52</strain>
    </source>
</reference>
<accession>A0A517ZKM6</accession>
<dbReference type="PANTHER" id="PTHR31377">
    <property type="entry name" value="AGMATINE DEIMINASE-RELATED"/>
    <property type="match status" value="1"/>
</dbReference>
<feature type="signal peptide" evidence="2">
    <location>
        <begin position="1"/>
        <end position="21"/>
    </location>
</feature>
<evidence type="ECO:0000256" key="2">
    <source>
        <dbReference type="SAM" id="SignalP"/>
    </source>
</evidence>
<organism evidence="3 4">
    <name type="scientific">Symmachiella dynata</name>
    <dbReference type="NCBI Taxonomy" id="2527995"/>
    <lineage>
        <taxon>Bacteria</taxon>
        <taxon>Pseudomonadati</taxon>
        <taxon>Planctomycetota</taxon>
        <taxon>Planctomycetia</taxon>
        <taxon>Planctomycetales</taxon>
        <taxon>Planctomycetaceae</taxon>
        <taxon>Symmachiella</taxon>
    </lineage>
</organism>
<name>A0A517ZKM6_9PLAN</name>
<dbReference type="KEGG" id="sdyn:Mal52_14770"/>
<dbReference type="Gene3D" id="3.75.10.10">
    <property type="entry name" value="L-arginine/glycine Amidinotransferase, Chain A"/>
    <property type="match status" value="1"/>
</dbReference>
<dbReference type="EMBL" id="CP036276">
    <property type="protein sequence ID" value="QDU43006.1"/>
    <property type="molecule type" value="Genomic_DNA"/>
</dbReference>
<dbReference type="GO" id="GO:0004668">
    <property type="term" value="F:protein-arginine deiminase activity"/>
    <property type="evidence" value="ECO:0007669"/>
    <property type="project" value="InterPro"/>
</dbReference>
<feature type="chain" id="PRO_5021932517" evidence="2">
    <location>
        <begin position="22"/>
        <end position="490"/>
    </location>
</feature>
<dbReference type="EC" id="3.5.3.-" evidence="3"/>
<dbReference type="RefSeq" id="WP_145375000.1">
    <property type="nucleotide sequence ID" value="NZ_CP036276.1"/>
</dbReference>
<evidence type="ECO:0000256" key="1">
    <source>
        <dbReference type="ARBA" id="ARBA00022801"/>
    </source>
</evidence>
<dbReference type="PANTHER" id="PTHR31377:SF0">
    <property type="entry name" value="AGMATINE DEIMINASE-RELATED"/>
    <property type="match status" value="1"/>
</dbReference>
<evidence type="ECO:0000313" key="4">
    <source>
        <dbReference type="Proteomes" id="UP000319383"/>
    </source>
</evidence>
<keyword evidence="4" id="KW-1185">Reference proteome</keyword>
<sequence precursor="true">MFQLRQYTAAGLLLVVTLASAADCGERRTTRVFPPHTELFQVVAPDYPWTQVTRAPKVLAPVSPPSNKRHRCIVGEYERQRALLLACRDLIDDFPNLLADIVRQTSGHIEIILLVTDLEQSESAKQLLQTRSIPFDHVRFAQLPHDTMWARDYGPIIVTPKEGQPIVIDPDYDMERTQDDRIPSELGNLLQLPVEHLSLRLDGGNLLSNGDGLAITTHRLFDDNALNEFEIPMLRNVLHEQCGIEQLVVLEPLFGEPTGHADMFVTFVSKNVVLLGRFNPEDDPLNAEILDRNAIQLSKVRTGTDFLHVVRIDMPPHHDGVWRTYTNVIYANGVVLVPTYGEEDLALRKRAFRAFAKVLPQRKIVGIDASQVIQSEGALHCITMNLGPLGRLPDFPPPQPQVVEEFEFTDETEIISLADPGQESALIDPHALGFEVDPHQYQPRPIAMKPQLIDSRQTKMSERELTRWRSSLLPNFDRVENRTEQELISK</sequence>
<dbReference type="GO" id="GO:0009446">
    <property type="term" value="P:putrescine biosynthetic process"/>
    <property type="evidence" value="ECO:0007669"/>
    <property type="project" value="InterPro"/>
</dbReference>
<keyword evidence="1 3" id="KW-0378">Hydrolase</keyword>
<gene>
    <name evidence="3" type="ORF">Mal52_14770</name>
</gene>
<proteinExistence type="predicted"/>
<protein>
    <submittedName>
        <fullName evidence="3">Peptidylarginine deiminase</fullName>
        <ecNumber evidence="3">3.5.3.-</ecNumber>
    </submittedName>
</protein>
<dbReference type="AlphaFoldDB" id="A0A517ZKM6"/>